<gene>
    <name evidence="3" type="ORF">C7419_103512</name>
</gene>
<organism evidence="3 4">
    <name type="scientific">Cupriavidus plantarum</name>
    <dbReference type="NCBI Taxonomy" id="942865"/>
    <lineage>
        <taxon>Bacteria</taxon>
        <taxon>Pseudomonadati</taxon>
        <taxon>Pseudomonadota</taxon>
        <taxon>Betaproteobacteria</taxon>
        <taxon>Burkholderiales</taxon>
        <taxon>Burkholderiaceae</taxon>
        <taxon>Cupriavidus</taxon>
    </lineage>
</organism>
<comment type="caution">
    <text evidence="3">The sequence shown here is derived from an EMBL/GenBank/DDBJ whole genome shotgun (WGS) entry which is preliminary data.</text>
</comment>
<dbReference type="InterPro" id="IPR006115">
    <property type="entry name" value="6PGDH_NADP-bd"/>
</dbReference>
<dbReference type="Gene3D" id="3.40.50.720">
    <property type="entry name" value="NAD(P)-binding Rossmann-like Domain"/>
    <property type="match status" value="1"/>
</dbReference>
<name>A0A316ET70_9BURK</name>
<sequence length="286" mass="30293">MNIAIIGLGEVGRCYVSALATIPGTTFQFCDTHLSQAGRDLAAQFDLTVHDRIGPWLADADWVLSCVFGTVALDVAGQCFDQMKLGARYADLTTASPADKRVAGVRAKARGIGYADVAVMGAISLARAKTPLLCAGDGADDFAALIARAGGNARVVEGGTAGDAISLKVLRSVFTKGMEALAVELLMAAEKQGVRAKLYDVLKDIDDSPLEDFINMLVRTHTIHARRRTHEVAEAQKELRGAGLTSLVLPGVEARFARTSAAIEASPVGENPSLEDALQWLLRQTS</sequence>
<evidence type="ECO:0000313" key="4">
    <source>
        <dbReference type="Proteomes" id="UP000245754"/>
    </source>
</evidence>
<dbReference type="InterPro" id="IPR013328">
    <property type="entry name" value="6PGD_dom2"/>
</dbReference>
<dbReference type="SUPFAM" id="SSF51735">
    <property type="entry name" value="NAD(P)-binding Rossmann-fold domains"/>
    <property type="match status" value="1"/>
</dbReference>
<feature type="domain" description="6-phosphogluconate dehydrogenase NADP-binding" evidence="1">
    <location>
        <begin position="2"/>
        <end position="138"/>
    </location>
</feature>
<dbReference type="InterPro" id="IPR008927">
    <property type="entry name" value="6-PGluconate_DH-like_C_sf"/>
</dbReference>
<feature type="domain" description="Phosphogluconate dehydrogenase NAD-binding putative C-terminal" evidence="2">
    <location>
        <begin position="189"/>
        <end position="258"/>
    </location>
</feature>
<dbReference type="SUPFAM" id="SSF48179">
    <property type="entry name" value="6-phosphogluconate dehydrogenase C-terminal domain-like"/>
    <property type="match status" value="1"/>
</dbReference>
<dbReference type="Pfam" id="PF09130">
    <property type="entry name" value="DUF1932"/>
    <property type="match status" value="1"/>
</dbReference>
<evidence type="ECO:0000313" key="3">
    <source>
        <dbReference type="EMBL" id="PWK34193.1"/>
    </source>
</evidence>
<dbReference type="Proteomes" id="UP000245754">
    <property type="component" value="Unassembled WGS sequence"/>
</dbReference>
<proteinExistence type="predicted"/>
<dbReference type="Gene3D" id="1.10.1040.10">
    <property type="entry name" value="N-(1-d-carboxylethyl)-l-norvaline Dehydrogenase, domain 2"/>
    <property type="match status" value="1"/>
</dbReference>
<accession>A0A316ET70</accession>
<evidence type="ECO:0000259" key="1">
    <source>
        <dbReference type="Pfam" id="PF03446"/>
    </source>
</evidence>
<dbReference type="InterPro" id="IPR015814">
    <property type="entry name" value="Pgluconate_DH_NAD-bd_C"/>
</dbReference>
<dbReference type="AlphaFoldDB" id="A0A316ET70"/>
<dbReference type="GO" id="GO:0050661">
    <property type="term" value="F:NADP binding"/>
    <property type="evidence" value="ECO:0007669"/>
    <property type="project" value="InterPro"/>
</dbReference>
<evidence type="ECO:0000259" key="2">
    <source>
        <dbReference type="Pfam" id="PF09130"/>
    </source>
</evidence>
<protein>
    <submittedName>
        <fullName evidence="3">3-hydroxyisobutyrate dehydrogenase-like beta-hydroxyacid dehydrogenase</fullName>
    </submittedName>
</protein>
<dbReference type="InterPro" id="IPR036291">
    <property type="entry name" value="NAD(P)-bd_dom_sf"/>
</dbReference>
<dbReference type="EMBL" id="QGGT01000003">
    <property type="protein sequence ID" value="PWK34193.1"/>
    <property type="molecule type" value="Genomic_DNA"/>
</dbReference>
<dbReference type="Pfam" id="PF03446">
    <property type="entry name" value="NAD_binding_2"/>
    <property type="match status" value="1"/>
</dbReference>
<reference evidence="3 4" key="1">
    <citation type="submission" date="2018-05" db="EMBL/GenBank/DDBJ databases">
        <title>Genomic Encyclopedia of Type Strains, Phase IV (KMG-V): Genome sequencing to study the core and pangenomes of soil and plant-associated prokaryotes.</title>
        <authorList>
            <person name="Whitman W."/>
        </authorList>
    </citation>
    <scope>NUCLEOTIDE SEQUENCE [LARGE SCALE GENOMIC DNA]</scope>
    <source>
        <strain evidence="3 4">SLV-132</strain>
    </source>
</reference>
<dbReference type="RefSeq" id="WP_109584240.1">
    <property type="nucleotide sequence ID" value="NZ_QGGT01000003.1"/>
</dbReference>
<keyword evidence="4" id="KW-1185">Reference proteome</keyword>